<dbReference type="GO" id="GO:0003700">
    <property type="term" value="F:DNA-binding transcription factor activity"/>
    <property type="evidence" value="ECO:0007669"/>
    <property type="project" value="TreeGrafter"/>
</dbReference>
<evidence type="ECO:0000259" key="10">
    <source>
        <dbReference type="PROSITE" id="PS50157"/>
    </source>
</evidence>
<dbReference type="InterPro" id="IPR036236">
    <property type="entry name" value="Znf_C2H2_sf"/>
</dbReference>
<dbReference type="GO" id="GO:0005634">
    <property type="term" value="C:nucleus"/>
    <property type="evidence" value="ECO:0007669"/>
    <property type="project" value="TreeGrafter"/>
</dbReference>
<evidence type="ECO:0000313" key="13">
    <source>
        <dbReference type="RefSeq" id="XP_056842261.1"/>
    </source>
</evidence>
<keyword evidence="1" id="KW-0479">Metal-binding</keyword>
<dbReference type="Pfam" id="PF22996">
    <property type="entry name" value="C2H2-2nd_BIRD-IDD"/>
    <property type="match status" value="1"/>
</dbReference>
<dbReference type="PANTHER" id="PTHR10593:SF175">
    <property type="entry name" value="PROTEIN INDETERMINATE-DOMAIN 6, CHLOROPLASTIC"/>
    <property type="match status" value="1"/>
</dbReference>
<keyword evidence="7" id="KW-0804">Transcription</keyword>
<evidence type="ECO:0000313" key="11">
    <source>
        <dbReference type="Proteomes" id="UP000504610"/>
    </source>
</evidence>
<feature type="region of interest" description="Disordered" evidence="9">
    <location>
        <begin position="33"/>
        <end position="53"/>
    </location>
</feature>
<evidence type="ECO:0000313" key="12">
    <source>
        <dbReference type="RefSeq" id="XP_018474959.2"/>
    </source>
</evidence>
<keyword evidence="2" id="KW-0677">Repeat</keyword>
<keyword evidence="3 8" id="KW-0863">Zinc-finger</keyword>
<organism evidence="11 12">
    <name type="scientific">Raphanus sativus</name>
    <name type="common">Radish</name>
    <name type="synonym">Raphanus raphanistrum var. sativus</name>
    <dbReference type="NCBI Taxonomy" id="3726"/>
    <lineage>
        <taxon>Eukaryota</taxon>
        <taxon>Viridiplantae</taxon>
        <taxon>Streptophyta</taxon>
        <taxon>Embryophyta</taxon>
        <taxon>Tracheophyta</taxon>
        <taxon>Spermatophyta</taxon>
        <taxon>Magnoliopsida</taxon>
        <taxon>eudicotyledons</taxon>
        <taxon>Gunneridae</taxon>
        <taxon>Pentapetalae</taxon>
        <taxon>rosids</taxon>
        <taxon>malvids</taxon>
        <taxon>Brassicales</taxon>
        <taxon>Brassicaceae</taxon>
        <taxon>Brassiceae</taxon>
        <taxon>Raphanus</taxon>
    </lineage>
</organism>
<dbReference type="Pfam" id="PF22995">
    <property type="entry name" value="C2CH-3rd_BIRD-IDD"/>
    <property type="match status" value="1"/>
</dbReference>
<dbReference type="PROSITE" id="PS00028">
    <property type="entry name" value="ZINC_FINGER_C2H2_1"/>
    <property type="match status" value="1"/>
</dbReference>
<dbReference type="Pfam" id="PF22992">
    <property type="entry name" value="C2CH-4th_BIRD-IDD"/>
    <property type="match status" value="1"/>
</dbReference>
<dbReference type="GeneID" id="108846231"/>
<dbReference type="Proteomes" id="UP000504610">
    <property type="component" value="Chromosome 1"/>
</dbReference>
<evidence type="ECO:0000256" key="8">
    <source>
        <dbReference type="PROSITE-ProRule" id="PRU00042"/>
    </source>
</evidence>
<dbReference type="GO" id="GO:0003677">
    <property type="term" value="F:DNA binding"/>
    <property type="evidence" value="ECO:0007669"/>
    <property type="project" value="UniProtKB-KW"/>
</dbReference>
<evidence type="ECO:0000256" key="2">
    <source>
        <dbReference type="ARBA" id="ARBA00022737"/>
    </source>
</evidence>
<dbReference type="InterPro" id="IPR055185">
    <property type="entry name" value="C2CH-4th_BIRD-IDD"/>
</dbReference>
<dbReference type="FunFam" id="3.30.160.60:FF:000554">
    <property type="entry name" value="protein indeterminate-domain 12-like"/>
    <property type="match status" value="1"/>
</dbReference>
<dbReference type="KEGG" id="rsz:108846231"/>
<feature type="domain" description="C2H2-type" evidence="10">
    <location>
        <begin position="71"/>
        <end position="93"/>
    </location>
</feature>
<keyword evidence="5" id="KW-0805">Transcription regulation</keyword>
<dbReference type="InterPro" id="IPR031140">
    <property type="entry name" value="IDD1-16"/>
</dbReference>
<dbReference type="Pfam" id="PF00096">
    <property type="entry name" value="zf-C2H2"/>
    <property type="match status" value="1"/>
</dbReference>
<dbReference type="SUPFAM" id="SSF57667">
    <property type="entry name" value="beta-beta-alpha zinc fingers"/>
    <property type="match status" value="1"/>
</dbReference>
<sequence>MSSLYTQSLPLLAIGANNVNPKESALTMIQQSNTVVSPPPPKNRRNQHGYPNPDAEVIALSPKTIMTTNRFLCEVCNKGFKREQNLQLHGRVHDLPWNLKQKSEKEVRSKVYICPEPTCVHHDPSRALGDLTGIKKHYYRKHCEKKWKCGKCPKSYALQYDWKTHSKICGTKVCRSDCGTIFNSRDDYNSHKTFCNALKQESAINPMVSFPEMGAAGGGSGGRHCFYGGASSALGKQDFYASDLSARGGHGFYCGAASALPHNQFGNNSNTGLTPPAAEYNLNRSSSEKFEKLVPQPTNPNHGPTNFLMQCSSNQGLLAYNDQTLRSQRDLTWLGDRINNNNNSTNLGYFQNNTKNSNQALFTGGAANNDNSALLRGLTSSSTSLSSVVVNGFGKNQNGNLHGLVNSVPVTKNQQGWSHSKVFGPHFGNNLSMGRANMFTFDFLGVNGGIVSSGRNPDPLDTELKFSSPKHPFGNP</sequence>
<keyword evidence="11" id="KW-1185">Reference proteome</keyword>
<dbReference type="SMART" id="SM00355">
    <property type="entry name" value="ZnF_C2H2"/>
    <property type="match status" value="3"/>
</dbReference>
<proteinExistence type="predicted"/>
<dbReference type="AlphaFoldDB" id="A0A6J0MS33"/>
<keyword evidence="4" id="KW-0862">Zinc</keyword>
<protein>
    <submittedName>
        <fullName evidence="12 13">Protein indeterminate-domain 6, chloroplastic-like</fullName>
    </submittedName>
</protein>
<evidence type="ECO:0000256" key="6">
    <source>
        <dbReference type="ARBA" id="ARBA00023125"/>
    </source>
</evidence>
<dbReference type="PANTHER" id="PTHR10593">
    <property type="entry name" value="SERINE/THREONINE-PROTEIN KINASE RIO"/>
    <property type="match status" value="1"/>
</dbReference>
<keyword evidence="6" id="KW-0238">DNA-binding</keyword>
<dbReference type="Gene3D" id="3.30.160.60">
    <property type="entry name" value="Classic Zinc Finger"/>
    <property type="match status" value="1"/>
</dbReference>
<gene>
    <name evidence="12 13" type="primary">LOC108846231</name>
</gene>
<reference evidence="11" key="1">
    <citation type="journal article" date="2019" name="Database">
        <title>The radish genome database (RadishGD): an integrated information resource for radish genomics.</title>
        <authorList>
            <person name="Yu H.J."/>
            <person name="Baek S."/>
            <person name="Lee Y.J."/>
            <person name="Cho A."/>
            <person name="Mun J.H."/>
        </authorList>
    </citation>
    <scope>NUCLEOTIDE SEQUENCE [LARGE SCALE GENOMIC DNA]</scope>
    <source>
        <strain evidence="11">cv. WK10039</strain>
    </source>
</reference>
<evidence type="ECO:0000256" key="9">
    <source>
        <dbReference type="SAM" id="MobiDB-lite"/>
    </source>
</evidence>
<evidence type="ECO:0000256" key="5">
    <source>
        <dbReference type="ARBA" id="ARBA00023015"/>
    </source>
</evidence>
<dbReference type="InterPro" id="IPR055186">
    <property type="entry name" value="C2H2-2nd_BIRD-IDD"/>
</dbReference>
<dbReference type="GO" id="GO:0008270">
    <property type="term" value="F:zinc ion binding"/>
    <property type="evidence" value="ECO:0007669"/>
    <property type="project" value="UniProtKB-KW"/>
</dbReference>
<dbReference type="OrthoDB" id="40579at2759"/>
<accession>A0A6J0MS33</accession>
<name>A0A6J0MS33_RAPSA</name>
<evidence type="ECO:0000256" key="7">
    <source>
        <dbReference type="ARBA" id="ARBA00023163"/>
    </source>
</evidence>
<evidence type="ECO:0000256" key="4">
    <source>
        <dbReference type="ARBA" id="ARBA00022833"/>
    </source>
</evidence>
<dbReference type="InterPro" id="IPR013087">
    <property type="entry name" value="Znf_C2H2_type"/>
</dbReference>
<dbReference type="InterPro" id="IPR055187">
    <property type="entry name" value="C2CH-3rd_BIRD-IDD"/>
</dbReference>
<dbReference type="PROSITE" id="PS50157">
    <property type="entry name" value="ZINC_FINGER_C2H2_2"/>
    <property type="match status" value="1"/>
</dbReference>
<dbReference type="RefSeq" id="XP_056842261.1">
    <property type="nucleotide sequence ID" value="XM_056986281.1"/>
</dbReference>
<evidence type="ECO:0000256" key="1">
    <source>
        <dbReference type="ARBA" id="ARBA00022723"/>
    </source>
</evidence>
<evidence type="ECO:0000256" key="3">
    <source>
        <dbReference type="ARBA" id="ARBA00022771"/>
    </source>
</evidence>
<dbReference type="RefSeq" id="XP_018474959.2">
    <property type="nucleotide sequence ID" value="XM_018619457.2"/>
</dbReference>
<reference evidence="12 13" key="2">
    <citation type="submission" date="2025-04" db="UniProtKB">
        <authorList>
            <consortium name="RefSeq"/>
        </authorList>
    </citation>
    <scope>IDENTIFICATION</scope>
    <source>
        <tissue evidence="12 13">Leaf</tissue>
    </source>
</reference>